<name>A0A8X6WTW4_9ARAC</name>
<evidence type="ECO:0000313" key="2">
    <source>
        <dbReference type="Proteomes" id="UP000886998"/>
    </source>
</evidence>
<organism evidence="1 2">
    <name type="scientific">Trichonephila inaurata madagascariensis</name>
    <dbReference type="NCBI Taxonomy" id="2747483"/>
    <lineage>
        <taxon>Eukaryota</taxon>
        <taxon>Metazoa</taxon>
        <taxon>Ecdysozoa</taxon>
        <taxon>Arthropoda</taxon>
        <taxon>Chelicerata</taxon>
        <taxon>Arachnida</taxon>
        <taxon>Araneae</taxon>
        <taxon>Araneomorphae</taxon>
        <taxon>Entelegynae</taxon>
        <taxon>Araneoidea</taxon>
        <taxon>Nephilidae</taxon>
        <taxon>Trichonephila</taxon>
        <taxon>Trichonephila inaurata</taxon>
    </lineage>
</organism>
<sequence length="203" mass="23320">MFPVLLDRMENFINGEVEQDATQWAPLFHSIEQPDGRGRSFVRQHTCWTSGICCKSGKQSPGQPDRRRGSQSLLALGQSRRHSRCLATPRICPSYNGVPPRDVGQPKAPRHKGLGKRFHNWRPCGGFRVDPLRWRVGGFPNRLEVPEGLLHLHRHLWVESCVIALTHFVLFHLYAFWTRCGFWRSSPPLLGPLVSVLVGWRWK</sequence>
<gene>
    <name evidence="1" type="ORF">TNIN_438441</name>
</gene>
<reference evidence="1" key="1">
    <citation type="submission" date="2020-08" db="EMBL/GenBank/DDBJ databases">
        <title>Multicomponent nature underlies the extraordinary mechanical properties of spider dragline silk.</title>
        <authorList>
            <person name="Kono N."/>
            <person name="Nakamura H."/>
            <person name="Mori M."/>
            <person name="Yoshida Y."/>
            <person name="Ohtoshi R."/>
            <person name="Malay A.D."/>
            <person name="Moran D.A.P."/>
            <person name="Tomita M."/>
            <person name="Numata K."/>
            <person name="Arakawa K."/>
        </authorList>
    </citation>
    <scope>NUCLEOTIDE SEQUENCE</scope>
</reference>
<proteinExistence type="predicted"/>
<dbReference type="AlphaFoldDB" id="A0A8X6WTW4"/>
<evidence type="ECO:0000313" key="1">
    <source>
        <dbReference type="EMBL" id="GFY41229.1"/>
    </source>
</evidence>
<dbReference type="Proteomes" id="UP000886998">
    <property type="component" value="Unassembled WGS sequence"/>
</dbReference>
<accession>A0A8X6WTW4</accession>
<comment type="caution">
    <text evidence="1">The sequence shown here is derived from an EMBL/GenBank/DDBJ whole genome shotgun (WGS) entry which is preliminary data.</text>
</comment>
<dbReference type="EMBL" id="BMAV01002362">
    <property type="protein sequence ID" value="GFY41229.1"/>
    <property type="molecule type" value="Genomic_DNA"/>
</dbReference>
<protein>
    <submittedName>
        <fullName evidence="1">Uncharacterized protein</fullName>
    </submittedName>
</protein>
<keyword evidence="2" id="KW-1185">Reference proteome</keyword>